<gene>
    <name evidence="11" type="ORF">SAMN05421842_101170</name>
</gene>
<evidence type="ECO:0000256" key="5">
    <source>
        <dbReference type="ARBA" id="ARBA00022679"/>
    </source>
</evidence>
<comment type="cofactor">
    <cofactor evidence="1">
        <name>Zn(2+)</name>
        <dbReference type="ChEBI" id="CHEBI:29105"/>
    </cofactor>
</comment>
<name>A0A1I1H527_9CLOT</name>
<dbReference type="Proteomes" id="UP000199263">
    <property type="component" value="Unassembled WGS sequence"/>
</dbReference>
<evidence type="ECO:0000256" key="10">
    <source>
        <dbReference type="PIRNR" id="PIRNR010130"/>
    </source>
</evidence>
<comment type="similarity">
    <text evidence="2 10">Belongs to the PduL family.</text>
</comment>
<evidence type="ECO:0000256" key="1">
    <source>
        <dbReference type="ARBA" id="ARBA00001947"/>
    </source>
</evidence>
<reference evidence="11 12" key="1">
    <citation type="submission" date="2016-10" db="EMBL/GenBank/DDBJ databases">
        <authorList>
            <person name="de Groot N.N."/>
        </authorList>
    </citation>
    <scope>NUCLEOTIDE SEQUENCE [LARGE SCALE GENOMIC DNA]</scope>
    <source>
        <strain evidence="11 12">DSM 12992</strain>
    </source>
</reference>
<dbReference type="EMBL" id="FOMG01000001">
    <property type="protein sequence ID" value="SFC18662.1"/>
    <property type="molecule type" value="Genomic_DNA"/>
</dbReference>
<dbReference type="STRING" id="119641.SAMN05421842_101170"/>
<dbReference type="GO" id="GO:0051144">
    <property type="term" value="P:1,2-propanediol catabolic process"/>
    <property type="evidence" value="ECO:0007669"/>
    <property type="project" value="UniProtKB-UniPathway"/>
</dbReference>
<dbReference type="GO" id="GO:0016747">
    <property type="term" value="F:acyltransferase activity, transferring groups other than amino-acyl groups"/>
    <property type="evidence" value="ECO:0007669"/>
    <property type="project" value="InterPro"/>
</dbReference>
<dbReference type="PANTHER" id="PTHR39453:SF1">
    <property type="entry name" value="PHOSPHATE PROPANOYLTRANSFERASE"/>
    <property type="match status" value="1"/>
</dbReference>
<evidence type="ECO:0000256" key="6">
    <source>
        <dbReference type="ARBA" id="ARBA00022723"/>
    </source>
</evidence>
<dbReference type="UniPathway" id="UPA00621"/>
<dbReference type="PANTHER" id="PTHR39453">
    <property type="entry name" value="PHOSPHATE PROPANOYLTRANSFERASE"/>
    <property type="match status" value="1"/>
</dbReference>
<keyword evidence="6" id="KW-0479">Metal-binding</keyword>
<dbReference type="GO" id="GO:0046872">
    <property type="term" value="F:metal ion binding"/>
    <property type="evidence" value="ECO:0007669"/>
    <property type="project" value="UniProtKB-KW"/>
</dbReference>
<dbReference type="Pfam" id="PF06130">
    <property type="entry name" value="PTAC"/>
    <property type="match status" value="1"/>
</dbReference>
<proteinExistence type="inferred from homology"/>
<comment type="catalytic activity">
    <reaction evidence="9 10">
        <text>propanoyl-CoA + phosphate = propanoyl phosphate + CoA</text>
        <dbReference type="Rhea" id="RHEA:28046"/>
        <dbReference type="ChEBI" id="CHEBI:43474"/>
        <dbReference type="ChEBI" id="CHEBI:57287"/>
        <dbReference type="ChEBI" id="CHEBI:57392"/>
        <dbReference type="ChEBI" id="CHEBI:58933"/>
        <dbReference type="EC" id="2.3.1.222"/>
    </reaction>
</comment>
<dbReference type="OrthoDB" id="9784365at2"/>
<comment type="pathway">
    <text evidence="10">Polyol metabolism; 1,2-propanediol degradation.</text>
</comment>
<sequence length="218" mass="24057">MVQVDIEKIVRAVTSAVLKELNKYDDSLVPVGISNKHIHLGLKELEVLFGEGYKPNIMKELKQPGQYAYDETVEAIGPKGFFERIRVLGPLREATQLEVSISDKIKLGVDAPIRQSGKLDGTPGITLRGPRGEIKIDSGVIVASRHIHLSSAYANKYGYKDGELVCVDSYGPRKVTFHNVLIRVCDDYIPEMHVDIEEANASGLKNGDMIKITKVEGV</sequence>
<evidence type="ECO:0000256" key="3">
    <source>
        <dbReference type="ARBA" id="ARBA00012206"/>
    </source>
</evidence>
<dbReference type="InterPro" id="IPR008300">
    <property type="entry name" value="PTAC"/>
</dbReference>
<comment type="function">
    <text evidence="10">Involved in 1,2-propanediol (1,2-PD) degradation by catalyzing the conversion of propanoyl-CoA to propanoyl-phosphate.</text>
</comment>
<protein>
    <recommendedName>
        <fullName evidence="4 10">Phosphate propanoyltransferase</fullName>
        <ecNumber evidence="3 10">2.3.1.222</ecNumber>
    </recommendedName>
</protein>
<dbReference type="EC" id="2.3.1.222" evidence="3 10"/>
<evidence type="ECO:0000256" key="7">
    <source>
        <dbReference type="ARBA" id="ARBA00022833"/>
    </source>
</evidence>
<evidence type="ECO:0000256" key="2">
    <source>
        <dbReference type="ARBA" id="ARBA00007342"/>
    </source>
</evidence>
<dbReference type="RefSeq" id="WP_090087790.1">
    <property type="nucleotide sequence ID" value="NZ_FOMG01000001.1"/>
</dbReference>
<evidence type="ECO:0000313" key="12">
    <source>
        <dbReference type="Proteomes" id="UP000199263"/>
    </source>
</evidence>
<evidence type="ECO:0000256" key="9">
    <source>
        <dbReference type="ARBA" id="ARBA00047589"/>
    </source>
</evidence>
<evidence type="ECO:0000256" key="8">
    <source>
        <dbReference type="ARBA" id="ARBA00023315"/>
    </source>
</evidence>
<keyword evidence="5 10" id="KW-0808">Transferase</keyword>
<evidence type="ECO:0000313" key="11">
    <source>
        <dbReference type="EMBL" id="SFC18662.1"/>
    </source>
</evidence>
<evidence type="ECO:0000256" key="4">
    <source>
        <dbReference type="ARBA" id="ARBA00020837"/>
    </source>
</evidence>
<dbReference type="PIRSF" id="PIRSF010130">
    <property type="entry name" value="PduL"/>
    <property type="match status" value="1"/>
</dbReference>
<organism evidence="11 12">
    <name type="scientific">Clostridium uliginosum</name>
    <dbReference type="NCBI Taxonomy" id="119641"/>
    <lineage>
        <taxon>Bacteria</taxon>
        <taxon>Bacillati</taxon>
        <taxon>Bacillota</taxon>
        <taxon>Clostridia</taxon>
        <taxon>Eubacteriales</taxon>
        <taxon>Clostridiaceae</taxon>
        <taxon>Clostridium</taxon>
    </lineage>
</organism>
<keyword evidence="7" id="KW-0862">Zinc</keyword>
<keyword evidence="12" id="KW-1185">Reference proteome</keyword>
<dbReference type="AlphaFoldDB" id="A0A1I1H527"/>
<accession>A0A1I1H527</accession>
<dbReference type="NCBIfam" id="NF011652">
    <property type="entry name" value="PRK15070.1"/>
    <property type="match status" value="1"/>
</dbReference>
<keyword evidence="8 10" id="KW-0012">Acyltransferase</keyword>